<evidence type="ECO:0008006" key="4">
    <source>
        <dbReference type="Google" id="ProtNLM"/>
    </source>
</evidence>
<dbReference type="EMBL" id="LAXD01000001">
    <property type="protein sequence ID" value="KWW98762.1"/>
    <property type="molecule type" value="Genomic_DNA"/>
</dbReference>
<dbReference type="AlphaFoldDB" id="A0A132MLN0"/>
<evidence type="ECO:0000313" key="3">
    <source>
        <dbReference type="Proteomes" id="UP000070188"/>
    </source>
</evidence>
<gene>
    <name evidence="2" type="ORF">LI90_391</name>
</gene>
<evidence type="ECO:0000313" key="2">
    <source>
        <dbReference type="EMBL" id="KWW98762.1"/>
    </source>
</evidence>
<keyword evidence="3" id="KW-1185">Reference proteome</keyword>
<accession>A0A132MLN0</accession>
<comment type="caution">
    <text evidence="2">The sequence shown here is derived from an EMBL/GenBank/DDBJ whole genome shotgun (WGS) entry which is preliminary data.</text>
</comment>
<reference evidence="3" key="1">
    <citation type="submission" date="2015-04" db="EMBL/GenBank/DDBJ databases">
        <title>Physiological reanalysis, assessment of diazotrophy, and genome sequences of multiple isolates of Streptomyces thermoautotrophicus.</title>
        <authorList>
            <person name="MacKellar D.C."/>
            <person name="Lieber L."/>
            <person name="Norman J."/>
            <person name="Bolger A."/>
            <person name="Tobin C."/>
            <person name="Murray J.W."/>
            <person name="Chang R."/>
            <person name="Ford T."/>
            <person name="Nguyen P.Q."/>
            <person name="Woodward J."/>
            <person name="Permingeat H."/>
            <person name="Joshi N.S."/>
            <person name="Silver P.A."/>
            <person name="Usadel B."/>
            <person name="Rutherford A.W."/>
            <person name="Friesen M."/>
            <person name="Prell J."/>
        </authorList>
    </citation>
    <scope>NUCLEOTIDE SEQUENCE [LARGE SCALE GENOMIC DNA]</scope>
    <source>
        <strain evidence="3">H1</strain>
    </source>
</reference>
<evidence type="ECO:0000256" key="1">
    <source>
        <dbReference type="SAM" id="MobiDB-lite"/>
    </source>
</evidence>
<feature type="region of interest" description="Disordered" evidence="1">
    <location>
        <begin position="58"/>
        <end position="90"/>
    </location>
</feature>
<dbReference type="Proteomes" id="UP000070188">
    <property type="component" value="Unassembled WGS sequence"/>
</dbReference>
<protein>
    <recommendedName>
        <fullName evidence="4">Prevent-host-death family protein</fullName>
    </recommendedName>
</protein>
<organism evidence="2 3">
    <name type="scientific">Carbonactinospora thermoautotrophica</name>
    <dbReference type="NCBI Taxonomy" id="1469144"/>
    <lineage>
        <taxon>Bacteria</taxon>
        <taxon>Bacillati</taxon>
        <taxon>Actinomycetota</taxon>
        <taxon>Actinomycetes</taxon>
        <taxon>Kitasatosporales</taxon>
        <taxon>Carbonactinosporaceae</taxon>
        <taxon>Carbonactinospora</taxon>
    </lineage>
</organism>
<sequence>MRDLRNPGPLLDELLASGEAAQITSRGQLVAWLVPATPGERCREELVAAGELRLRSGRPGGLARRGRMPRQEAGRSLSEALRAMRAEEDR</sequence>
<proteinExistence type="predicted"/>
<dbReference type="OrthoDB" id="5195102at2"/>
<name>A0A132MLN0_9ACTN</name>
<dbReference type="RefSeq" id="WP_066883644.1">
    <property type="nucleotide sequence ID" value="NZ_LAXD01000001.1"/>
</dbReference>
<dbReference type="PATRIC" id="fig|1469144.10.peg.485"/>